<keyword evidence="2" id="KW-1185">Reference proteome</keyword>
<dbReference type="OrthoDB" id="6771835at2759"/>
<dbReference type="PANTHER" id="PTHR46409">
    <property type="entry name" value="HTH PSQ-TYPE DOMAIN-CONTAINING PROTEIN"/>
    <property type="match status" value="1"/>
</dbReference>
<dbReference type="Proteomes" id="UP001153636">
    <property type="component" value="Chromosome 10"/>
</dbReference>
<reference evidence="1" key="1">
    <citation type="submission" date="2022-01" db="EMBL/GenBank/DDBJ databases">
        <authorList>
            <person name="King R."/>
        </authorList>
    </citation>
    <scope>NUCLEOTIDE SEQUENCE</scope>
</reference>
<dbReference type="EMBL" id="OV651822">
    <property type="protein sequence ID" value="CAH1100856.1"/>
    <property type="molecule type" value="Genomic_DNA"/>
</dbReference>
<protein>
    <submittedName>
        <fullName evidence="1">Uncharacterized protein</fullName>
    </submittedName>
</protein>
<dbReference type="PANTHER" id="PTHR46409:SF1">
    <property type="entry name" value="HTH PSQ-TYPE DOMAIN-CONTAINING PROTEIN"/>
    <property type="match status" value="1"/>
</dbReference>
<gene>
    <name evidence="1" type="ORF">PSYICH_LOCUS1764</name>
</gene>
<proteinExistence type="predicted"/>
<dbReference type="AlphaFoldDB" id="A0A9P0CMK4"/>
<sequence length="129" mass="15142">MIEKSRFLPEHLRKIKDPVIQRNGYFGHLENLLLAMLADSRKSVRELGLRRLLKCRTTAGQQEIREFKLPAFKFDAENYIDMIDWHSTTITEPPLTKCISNKELKEMILDVSTEIQILKYPCHTQAVER</sequence>
<name>A0A9P0CMK4_9CUCU</name>
<accession>A0A9P0CMK4</accession>
<evidence type="ECO:0000313" key="1">
    <source>
        <dbReference type="EMBL" id="CAH1100856.1"/>
    </source>
</evidence>
<organism evidence="1 2">
    <name type="scientific">Psylliodes chrysocephalus</name>
    <dbReference type="NCBI Taxonomy" id="3402493"/>
    <lineage>
        <taxon>Eukaryota</taxon>
        <taxon>Metazoa</taxon>
        <taxon>Ecdysozoa</taxon>
        <taxon>Arthropoda</taxon>
        <taxon>Hexapoda</taxon>
        <taxon>Insecta</taxon>
        <taxon>Pterygota</taxon>
        <taxon>Neoptera</taxon>
        <taxon>Endopterygota</taxon>
        <taxon>Coleoptera</taxon>
        <taxon>Polyphaga</taxon>
        <taxon>Cucujiformia</taxon>
        <taxon>Chrysomeloidea</taxon>
        <taxon>Chrysomelidae</taxon>
        <taxon>Galerucinae</taxon>
        <taxon>Alticini</taxon>
        <taxon>Psylliodes</taxon>
    </lineage>
</organism>
<evidence type="ECO:0000313" key="2">
    <source>
        <dbReference type="Proteomes" id="UP001153636"/>
    </source>
</evidence>